<sequence length="176" mass="17297">MKLPVALAIVVGVVGGILTWLYVGPLAALGLFVPATFMGAACYFAAGGDLPALKKSMPANIWGVVMGTITLIVASLVSGAALTGVVVGAGTAILILGALVPLLEFVPGAVIAFAMTVGWGLLTSASGTDFAFATGPFTVMLVSFVIGGLYGWVGSILVGKLVGATSSASAPVAKAA</sequence>
<dbReference type="InterPro" id="IPR009476">
    <property type="entry name" value="DUF1097"/>
</dbReference>
<dbReference type="AlphaFoldDB" id="A0A7Y9J473"/>
<dbReference type="RefSeq" id="WP_179792544.1">
    <property type="nucleotide sequence ID" value="NZ_BAABHP010000018.1"/>
</dbReference>
<dbReference type="Proteomes" id="UP000535890">
    <property type="component" value="Unassembled WGS sequence"/>
</dbReference>
<keyword evidence="1" id="KW-1133">Transmembrane helix</keyword>
<accession>A0A7Y9J473</accession>
<name>A0A7Y9J473_9PSEU</name>
<evidence type="ECO:0000256" key="1">
    <source>
        <dbReference type="SAM" id="Phobius"/>
    </source>
</evidence>
<gene>
    <name evidence="2" type="ORF">BJ983_000713</name>
</gene>
<comment type="caution">
    <text evidence="2">The sequence shown here is derived from an EMBL/GenBank/DDBJ whole genome shotgun (WGS) entry which is preliminary data.</text>
</comment>
<feature type="transmembrane region" description="Helical" evidence="1">
    <location>
        <begin position="130"/>
        <end position="153"/>
    </location>
</feature>
<keyword evidence="3" id="KW-1185">Reference proteome</keyword>
<proteinExistence type="predicted"/>
<feature type="transmembrane region" description="Helical" evidence="1">
    <location>
        <begin position="5"/>
        <end position="23"/>
    </location>
</feature>
<keyword evidence="1" id="KW-0472">Membrane</keyword>
<protein>
    <recommendedName>
        <fullName evidence="4">DUF1097 domain-containing protein</fullName>
    </recommendedName>
</protein>
<reference evidence="2 3" key="1">
    <citation type="submission" date="2020-07" db="EMBL/GenBank/DDBJ databases">
        <title>Sequencing the genomes of 1000 actinobacteria strains.</title>
        <authorList>
            <person name="Klenk H.-P."/>
        </authorList>
    </citation>
    <scope>NUCLEOTIDE SEQUENCE [LARGE SCALE GENOMIC DNA]</scope>
    <source>
        <strain evidence="2 3">DSM 45772</strain>
    </source>
</reference>
<feature type="transmembrane region" description="Helical" evidence="1">
    <location>
        <begin position="93"/>
        <end position="118"/>
    </location>
</feature>
<feature type="transmembrane region" description="Helical" evidence="1">
    <location>
        <begin position="59"/>
        <end position="87"/>
    </location>
</feature>
<dbReference type="EMBL" id="JACCBN010000001">
    <property type="protein sequence ID" value="NYD34611.1"/>
    <property type="molecule type" value="Genomic_DNA"/>
</dbReference>
<dbReference type="Pfam" id="PF06496">
    <property type="entry name" value="DUF1097"/>
    <property type="match status" value="1"/>
</dbReference>
<evidence type="ECO:0000313" key="3">
    <source>
        <dbReference type="Proteomes" id="UP000535890"/>
    </source>
</evidence>
<keyword evidence="1" id="KW-0812">Transmembrane</keyword>
<feature type="transmembrane region" description="Helical" evidence="1">
    <location>
        <begin position="29"/>
        <end position="47"/>
    </location>
</feature>
<organism evidence="2 3">
    <name type="scientific">Actinomycetospora corticicola</name>
    <dbReference type="NCBI Taxonomy" id="663602"/>
    <lineage>
        <taxon>Bacteria</taxon>
        <taxon>Bacillati</taxon>
        <taxon>Actinomycetota</taxon>
        <taxon>Actinomycetes</taxon>
        <taxon>Pseudonocardiales</taxon>
        <taxon>Pseudonocardiaceae</taxon>
        <taxon>Actinomycetospora</taxon>
    </lineage>
</organism>
<evidence type="ECO:0008006" key="4">
    <source>
        <dbReference type="Google" id="ProtNLM"/>
    </source>
</evidence>
<evidence type="ECO:0000313" key="2">
    <source>
        <dbReference type="EMBL" id="NYD34611.1"/>
    </source>
</evidence>